<keyword evidence="11" id="KW-0482">Metalloprotease</keyword>
<dbReference type="Proteomes" id="UP000198287">
    <property type="component" value="Unassembled WGS sequence"/>
</dbReference>
<dbReference type="PROSITE" id="PS52035">
    <property type="entry name" value="PEPTIDASE_M14"/>
    <property type="match status" value="1"/>
</dbReference>
<keyword evidence="10" id="KW-0862">Zinc</keyword>
<dbReference type="AlphaFoldDB" id="A0A226CX19"/>
<dbReference type="Pfam" id="PF02244">
    <property type="entry name" value="Propep_M14"/>
    <property type="match status" value="1"/>
</dbReference>
<keyword evidence="12" id="KW-1015">Disulfide bond</keyword>
<reference evidence="16 17" key="1">
    <citation type="submission" date="2015-12" db="EMBL/GenBank/DDBJ databases">
        <title>The genome of Folsomia candida.</title>
        <authorList>
            <person name="Faddeeva A."/>
            <person name="Derks M.F."/>
            <person name="Anvar Y."/>
            <person name="Smit S."/>
            <person name="Van Straalen N."/>
            <person name="Roelofs D."/>
        </authorList>
    </citation>
    <scope>NUCLEOTIDE SEQUENCE [LARGE SCALE GENOMIC DNA]</scope>
    <source>
        <strain evidence="16 17">VU population</strain>
        <tissue evidence="16">Whole body</tissue>
    </source>
</reference>
<dbReference type="SMART" id="SM00631">
    <property type="entry name" value="Zn_pept"/>
    <property type="match status" value="1"/>
</dbReference>
<name>A0A226CX19_FOLCA</name>
<dbReference type="OrthoDB" id="3626597at2759"/>
<dbReference type="GO" id="GO:0005615">
    <property type="term" value="C:extracellular space"/>
    <property type="evidence" value="ECO:0007669"/>
    <property type="project" value="TreeGrafter"/>
</dbReference>
<dbReference type="GO" id="GO:0004181">
    <property type="term" value="F:metallocarboxypeptidase activity"/>
    <property type="evidence" value="ECO:0007669"/>
    <property type="project" value="InterPro"/>
</dbReference>
<evidence type="ECO:0000313" key="16">
    <source>
        <dbReference type="EMBL" id="OXA37503.1"/>
    </source>
</evidence>
<dbReference type="GO" id="GO:0008270">
    <property type="term" value="F:zinc ion binding"/>
    <property type="evidence" value="ECO:0007669"/>
    <property type="project" value="InterPro"/>
</dbReference>
<accession>A0A226CX19</accession>
<dbReference type="OMA" id="AYGEMWM"/>
<dbReference type="InterPro" id="IPR057246">
    <property type="entry name" value="CARBOXYPEPT_ZN_1"/>
</dbReference>
<keyword evidence="17" id="KW-1185">Reference proteome</keyword>
<evidence type="ECO:0000256" key="13">
    <source>
        <dbReference type="ARBA" id="ARBA00057299"/>
    </source>
</evidence>
<evidence type="ECO:0000256" key="11">
    <source>
        <dbReference type="ARBA" id="ARBA00023049"/>
    </source>
</evidence>
<keyword evidence="6" id="KW-0645">Protease</keyword>
<feature type="domain" description="Peptidase M14" evidence="15">
    <location>
        <begin position="141"/>
        <end position="437"/>
    </location>
</feature>
<evidence type="ECO:0000256" key="3">
    <source>
        <dbReference type="ARBA" id="ARBA00005988"/>
    </source>
</evidence>
<evidence type="ECO:0000259" key="15">
    <source>
        <dbReference type="PROSITE" id="PS52035"/>
    </source>
</evidence>
<gene>
    <name evidence="16" type="ORF">Fcan01_27712</name>
</gene>
<dbReference type="InterPro" id="IPR000834">
    <property type="entry name" value="Peptidase_M14"/>
</dbReference>
<dbReference type="PANTHER" id="PTHR11705">
    <property type="entry name" value="PROTEASE FAMILY M14 CARBOXYPEPTIDASE A,B"/>
    <property type="match status" value="1"/>
</dbReference>
<dbReference type="SUPFAM" id="SSF53187">
    <property type="entry name" value="Zn-dependent exopeptidases"/>
    <property type="match status" value="1"/>
</dbReference>
<dbReference type="InterPro" id="IPR003146">
    <property type="entry name" value="M14A_act_pep"/>
</dbReference>
<evidence type="ECO:0000256" key="4">
    <source>
        <dbReference type="ARBA" id="ARBA00022525"/>
    </source>
</evidence>
<proteinExistence type="inferred from homology"/>
<dbReference type="FunFam" id="3.40.630.10:FF:000040">
    <property type="entry name" value="zinc carboxypeptidase"/>
    <property type="match status" value="1"/>
</dbReference>
<dbReference type="Gene3D" id="3.30.70.340">
    <property type="entry name" value="Metallocarboxypeptidase-like"/>
    <property type="match status" value="1"/>
</dbReference>
<keyword evidence="4" id="KW-0964">Secreted</keyword>
<evidence type="ECO:0000256" key="6">
    <source>
        <dbReference type="ARBA" id="ARBA00022670"/>
    </source>
</evidence>
<evidence type="ECO:0000256" key="10">
    <source>
        <dbReference type="ARBA" id="ARBA00022833"/>
    </source>
</evidence>
<keyword evidence="7" id="KW-0479">Metal-binding</keyword>
<evidence type="ECO:0000256" key="5">
    <source>
        <dbReference type="ARBA" id="ARBA00022645"/>
    </source>
</evidence>
<feature type="active site" description="Proton donor/acceptor" evidence="14">
    <location>
        <position position="403"/>
    </location>
</feature>
<dbReference type="CDD" id="cd03860">
    <property type="entry name" value="M14_CP_A-B_like"/>
    <property type="match status" value="1"/>
</dbReference>
<evidence type="ECO:0000256" key="9">
    <source>
        <dbReference type="ARBA" id="ARBA00022801"/>
    </source>
</evidence>
<dbReference type="Pfam" id="PF00246">
    <property type="entry name" value="Peptidase_M14"/>
    <property type="match status" value="1"/>
</dbReference>
<dbReference type="EMBL" id="LNIX01000056">
    <property type="protein sequence ID" value="OXA37503.1"/>
    <property type="molecule type" value="Genomic_DNA"/>
</dbReference>
<comment type="function">
    <text evidence="13">Involved in the digestion of the blood meal.</text>
</comment>
<comment type="cofactor">
    <cofactor evidence="1">
        <name>Zn(2+)</name>
        <dbReference type="ChEBI" id="CHEBI:29105"/>
    </cofactor>
</comment>
<dbReference type="PRINTS" id="PR00765">
    <property type="entry name" value="CRBOXYPTASEA"/>
</dbReference>
<organism evidence="16 17">
    <name type="scientific">Folsomia candida</name>
    <name type="common">Springtail</name>
    <dbReference type="NCBI Taxonomy" id="158441"/>
    <lineage>
        <taxon>Eukaryota</taxon>
        <taxon>Metazoa</taxon>
        <taxon>Ecdysozoa</taxon>
        <taxon>Arthropoda</taxon>
        <taxon>Hexapoda</taxon>
        <taxon>Collembola</taxon>
        <taxon>Entomobryomorpha</taxon>
        <taxon>Isotomoidea</taxon>
        <taxon>Isotomidae</taxon>
        <taxon>Proisotominae</taxon>
        <taxon>Folsomia</taxon>
    </lineage>
</organism>
<protein>
    <submittedName>
        <fullName evidence="16">Carboxypeptidase B</fullName>
    </submittedName>
</protein>
<keyword evidence="5 16" id="KW-0121">Carboxypeptidase</keyword>
<comment type="caution">
    <text evidence="16">The sequence shown here is derived from an EMBL/GenBank/DDBJ whole genome shotgun (WGS) entry which is preliminary data.</text>
</comment>
<comment type="similarity">
    <text evidence="3 14">Belongs to the peptidase M14 family.</text>
</comment>
<comment type="subcellular location">
    <subcellularLocation>
        <location evidence="2">Secreted</location>
    </subcellularLocation>
</comment>
<evidence type="ECO:0000256" key="7">
    <source>
        <dbReference type="ARBA" id="ARBA00022723"/>
    </source>
</evidence>
<evidence type="ECO:0000256" key="14">
    <source>
        <dbReference type="PROSITE-ProRule" id="PRU01379"/>
    </source>
</evidence>
<evidence type="ECO:0000256" key="12">
    <source>
        <dbReference type="ARBA" id="ARBA00023157"/>
    </source>
</evidence>
<evidence type="ECO:0000313" key="17">
    <source>
        <dbReference type="Proteomes" id="UP000198287"/>
    </source>
</evidence>
<keyword evidence="8" id="KW-0732">Signal</keyword>
<dbReference type="SUPFAM" id="SSF54897">
    <property type="entry name" value="Protease propeptides/inhibitors"/>
    <property type="match status" value="1"/>
</dbReference>
<evidence type="ECO:0000256" key="1">
    <source>
        <dbReference type="ARBA" id="ARBA00001947"/>
    </source>
</evidence>
<evidence type="ECO:0000256" key="8">
    <source>
        <dbReference type="ARBA" id="ARBA00022729"/>
    </source>
</evidence>
<dbReference type="PANTHER" id="PTHR11705:SF91">
    <property type="entry name" value="FI01817P-RELATED"/>
    <property type="match status" value="1"/>
</dbReference>
<dbReference type="GO" id="GO:0006508">
    <property type="term" value="P:proteolysis"/>
    <property type="evidence" value="ECO:0007669"/>
    <property type="project" value="UniProtKB-KW"/>
</dbReference>
<keyword evidence="9" id="KW-0378">Hydrolase</keyword>
<dbReference type="PROSITE" id="PS00132">
    <property type="entry name" value="CARBOXYPEPT_ZN_1"/>
    <property type="match status" value="1"/>
</dbReference>
<evidence type="ECO:0000256" key="2">
    <source>
        <dbReference type="ARBA" id="ARBA00004613"/>
    </source>
</evidence>
<sequence length="444" mass="49678">MGVVPMPSSQFALTVNTLSCLMSMTSPKFDNNGRTNYDGFQVLSISNGSPQSDVLSIQTNVLQQLYSSNKLFNFMGEGPNRIGATDVMICPEQADNVKSLLSTYDIPFTVKSANFQQNIDSHEEENNRILAQSEGTMNWMAYQKLATIQNWMDSMATKYPKIVTIQTYGSTSEKRPMRVMKISATGNNGSMPIIWLDGGIHAREWISTATVTYIANEIITRAVAGDKNDIVNKVDWYVVPNLNPDGYEYSFTSDRLWRKTRSKIANSTCYGVDPNRNWDFQWGSKGTSDNPCELTYRGPRPASEPEVSSSQKYILSIKNRIRLLISFHSDSQLLLLPWSYDDVTIPDKNDLEKVARQGAQALEAVNGTKYIVGTPPKIIYPCAGTSTDWARAVANVKFTFTYELRDTGKDKFLLPPNQIIPSGKETWAGVVAMVQGVMDFYKNN</sequence>
<dbReference type="InterPro" id="IPR036990">
    <property type="entry name" value="M14A-like_propep"/>
</dbReference>
<dbReference type="Gene3D" id="3.40.630.10">
    <property type="entry name" value="Zn peptidases"/>
    <property type="match status" value="1"/>
</dbReference>